<dbReference type="InterPro" id="IPR002016">
    <property type="entry name" value="Haem_peroxidase"/>
</dbReference>
<dbReference type="FunFam" id="1.10.420.10:FF:000006">
    <property type="entry name" value="Peroxidase"/>
    <property type="match status" value="1"/>
</dbReference>
<feature type="active site" description="Proton acceptor" evidence="14">
    <location>
        <position position="64"/>
    </location>
</feature>
<dbReference type="GO" id="GO:0006979">
    <property type="term" value="P:response to oxidative stress"/>
    <property type="evidence" value="ECO:0007669"/>
    <property type="project" value="InterPro"/>
</dbReference>
<keyword evidence="8 16" id="KW-0479">Metal-binding</keyword>
<evidence type="ECO:0000256" key="3">
    <source>
        <dbReference type="ARBA" id="ARBA00005485"/>
    </source>
</evidence>
<keyword evidence="10" id="KW-0560">Oxidoreductase</keyword>
<dbReference type="CDD" id="cd00693">
    <property type="entry name" value="secretory_peroxidase"/>
    <property type="match status" value="1"/>
</dbReference>
<keyword evidence="20" id="KW-0732">Signal</keyword>
<evidence type="ECO:0000256" key="8">
    <source>
        <dbReference type="ARBA" id="ARBA00022723"/>
    </source>
</evidence>
<dbReference type="PROSITE" id="PS00436">
    <property type="entry name" value="PEROXIDASE_2"/>
    <property type="match status" value="1"/>
</dbReference>
<feature type="disulfide bond" evidence="18">
    <location>
        <begin position="198"/>
        <end position="223"/>
    </location>
</feature>
<feature type="domain" description="Plant heme peroxidase family profile" evidence="21">
    <location>
        <begin position="23"/>
        <end position="316"/>
    </location>
</feature>
<evidence type="ECO:0000256" key="7">
    <source>
        <dbReference type="ARBA" id="ARBA00022617"/>
    </source>
</evidence>
<name>A0AAD3SG81_NEPGR</name>
<dbReference type="GO" id="GO:0140825">
    <property type="term" value="F:lactoperoxidase activity"/>
    <property type="evidence" value="ECO:0007669"/>
    <property type="project" value="UniProtKB-EC"/>
</dbReference>
<organism evidence="22 23">
    <name type="scientific">Nepenthes gracilis</name>
    <name type="common">Slender pitcher plant</name>
    <dbReference type="NCBI Taxonomy" id="150966"/>
    <lineage>
        <taxon>Eukaryota</taxon>
        <taxon>Viridiplantae</taxon>
        <taxon>Streptophyta</taxon>
        <taxon>Embryophyta</taxon>
        <taxon>Tracheophyta</taxon>
        <taxon>Spermatophyta</taxon>
        <taxon>Magnoliopsida</taxon>
        <taxon>eudicotyledons</taxon>
        <taxon>Gunneridae</taxon>
        <taxon>Pentapetalae</taxon>
        <taxon>Caryophyllales</taxon>
        <taxon>Nepenthaceae</taxon>
        <taxon>Nepenthes</taxon>
    </lineage>
</organism>
<feature type="binding site" evidence="16">
    <location>
        <position position="68"/>
    </location>
    <ligand>
        <name>Ca(2+)</name>
        <dbReference type="ChEBI" id="CHEBI:29108"/>
        <label>1</label>
    </ligand>
</feature>
<feature type="binding site" evidence="15">
    <location>
        <position position="161"/>
    </location>
    <ligand>
        <name>substrate</name>
    </ligand>
</feature>
<feature type="site" description="Transition state stabilizer" evidence="17">
    <location>
        <position position="60"/>
    </location>
</feature>
<dbReference type="InterPro" id="IPR000823">
    <property type="entry name" value="Peroxidase_pln"/>
</dbReference>
<feature type="binding site" evidence="16">
    <location>
        <position position="70"/>
    </location>
    <ligand>
        <name>Ca(2+)</name>
        <dbReference type="ChEBI" id="CHEBI:29108"/>
        <label>1</label>
    </ligand>
</feature>
<dbReference type="SUPFAM" id="SSF48113">
    <property type="entry name" value="Heme-dependent peroxidases"/>
    <property type="match status" value="1"/>
</dbReference>
<feature type="coiled-coil region" evidence="19">
    <location>
        <begin position="406"/>
        <end position="458"/>
    </location>
</feature>
<evidence type="ECO:0000256" key="2">
    <source>
        <dbReference type="ARBA" id="ARBA00002322"/>
    </source>
</evidence>
<feature type="binding site" evidence="16">
    <location>
        <position position="74"/>
    </location>
    <ligand>
        <name>Ca(2+)</name>
        <dbReference type="ChEBI" id="CHEBI:29108"/>
        <label>1</label>
    </ligand>
</feature>
<dbReference type="GO" id="GO:0020037">
    <property type="term" value="F:heme binding"/>
    <property type="evidence" value="ECO:0007669"/>
    <property type="project" value="InterPro"/>
</dbReference>
<comment type="similarity">
    <text evidence="4">Belongs to the peroxidase family. Ascorbate peroxidase subfamily.</text>
</comment>
<evidence type="ECO:0000256" key="16">
    <source>
        <dbReference type="PIRSR" id="PIRSR600823-3"/>
    </source>
</evidence>
<dbReference type="EC" id="1.11.1.7" evidence="5"/>
<feature type="disulfide bond" evidence="18">
    <location>
        <begin position="119"/>
        <end position="312"/>
    </location>
</feature>
<evidence type="ECO:0000256" key="18">
    <source>
        <dbReference type="PIRSR" id="PIRSR600823-5"/>
    </source>
</evidence>
<evidence type="ECO:0000256" key="9">
    <source>
        <dbReference type="ARBA" id="ARBA00022837"/>
    </source>
</evidence>
<feature type="binding site" evidence="16">
    <location>
        <position position="244"/>
    </location>
    <ligand>
        <name>Ca(2+)</name>
        <dbReference type="ChEBI" id="CHEBI:29108"/>
        <label>2</label>
    </ligand>
</feature>
<keyword evidence="7" id="KW-0349">Heme</keyword>
<dbReference type="Gene3D" id="1.10.420.10">
    <property type="entry name" value="Peroxidase, domain 2"/>
    <property type="match status" value="1"/>
</dbReference>
<dbReference type="Gene3D" id="1.10.520.10">
    <property type="match status" value="1"/>
</dbReference>
<keyword evidence="11 16" id="KW-0408">Iron</keyword>
<feature type="binding site" evidence="16">
    <location>
        <position position="65"/>
    </location>
    <ligand>
        <name>Ca(2+)</name>
        <dbReference type="ChEBI" id="CHEBI:29108"/>
        <label>1</label>
    </ligand>
</feature>
<feature type="coiled-coil region" evidence="19">
    <location>
        <begin position="515"/>
        <end position="645"/>
    </location>
</feature>
<comment type="cofactor">
    <cofactor evidence="16">
        <name>heme b</name>
        <dbReference type="ChEBI" id="CHEBI:60344"/>
    </cofactor>
    <text evidence="16">Binds 1 heme b (iron(II)-protoporphyrin IX) group per subunit.</text>
</comment>
<dbReference type="PRINTS" id="PR00461">
    <property type="entry name" value="PLPEROXIDASE"/>
</dbReference>
<comment type="function">
    <text evidence="2">Removal of H(2)O(2), oxidation of toxic reductants, biosynthesis and degradation of lignin, suberization, auxin catabolism, response to environmental stresses such as wounding, pathogen attack and oxidative stress. These functions might be dependent on each isozyme/isoform in each plant tissue.</text>
</comment>
<evidence type="ECO:0000256" key="17">
    <source>
        <dbReference type="PIRSR" id="PIRSR600823-4"/>
    </source>
</evidence>
<evidence type="ECO:0000256" key="5">
    <source>
        <dbReference type="ARBA" id="ARBA00012313"/>
    </source>
</evidence>
<comment type="catalytic activity">
    <reaction evidence="1">
        <text>2 a phenolic donor + H2O2 = 2 a phenolic radical donor + 2 H2O</text>
        <dbReference type="Rhea" id="RHEA:56136"/>
        <dbReference type="ChEBI" id="CHEBI:15377"/>
        <dbReference type="ChEBI" id="CHEBI:16240"/>
        <dbReference type="ChEBI" id="CHEBI:139520"/>
        <dbReference type="ChEBI" id="CHEBI:139521"/>
        <dbReference type="EC" id="1.11.1.7"/>
    </reaction>
</comment>
<dbReference type="EMBL" id="BSYO01000009">
    <property type="protein sequence ID" value="GMH10007.1"/>
    <property type="molecule type" value="Genomic_DNA"/>
</dbReference>
<dbReference type="PRINTS" id="PR00458">
    <property type="entry name" value="PEROXIDASE"/>
</dbReference>
<evidence type="ECO:0000256" key="14">
    <source>
        <dbReference type="PIRSR" id="PIRSR600823-1"/>
    </source>
</evidence>
<keyword evidence="12 18" id="KW-1015">Disulfide bond</keyword>
<evidence type="ECO:0000313" key="23">
    <source>
        <dbReference type="Proteomes" id="UP001279734"/>
    </source>
</evidence>
<evidence type="ECO:0000256" key="10">
    <source>
        <dbReference type="ARBA" id="ARBA00023002"/>
    </source>
</evidence>
<dbReference type="InterPro" id="IPR010255">
    <property type="entry name" value="Haem_peroxidase_sf"/>
</dbReference>
<evidence type="ECO:0000256" key="19">
    <source>
        <dbReference type="SAM" id="Coils"/>
    </source>
</evidence>
<dbReference type="InterPro" id="IPR033905">
    <property type="entry name" value="Secretory_peroxidase"/>
</dbReference>
<dbReference type="InterPro" id="IPR019793">
    <property type="entry name" value="Peroxidases_heam-ligand_BS"/>
</dbReference>
<dbReference type="PROSITE" id="PS00435">
    <property type="entry name" value="PEROXIDASE_1"/>
    <property type="match status" value="1"/>
</dbReference>
<dbReference type="PANTHER" id="PTHR31388:SF247">
    <property type="entry name" value="PEROXIDASE"/>
    <property type="match status" value="1"/>
</dbReference>
<evidence type="ECO:0000313" key="22">
    <source>
        <dbReference type="EMBL" id="GMH10007.1"/>
    </source>
</evidence>
<dbReference type="InterPro" id="IPR019794">
    <property type="entry name" value="Peroxidases_AS"/>
</dbReference>
<comment type="cofactor">
    <cofactor evidence="16">
        <name>Ca(2+)</name>
        <dbReference type="ChEBI" id="CHEBI:29108"/>
    </cofactor>
    <text evidence="16">Binds 2 calcium ions per subunit.</text>
</comment>
<evidence type="ECO:0000256" key="6">
    <source>
        <dbReference type="ARBA" id="ARBA00022559"/>
    </source>
</evidence>
<dbReference type="GO" id="GO:0042744">
    <property type="term" value="P:hydrogen peroxide catabolic process"/>
    <property type="evidence" value="ECO:0007669"/>
    <property type="project" value="InterPro"/>
</dbReference>
<feature type="binding site" evidence="16">
    <location>
        <position position="72"/>
    </location>
    <ligand>
        <name>Ca(2+)</name>
        <dbReference type="ChEBI" id="CHEBI:29108"/>
        <label>1</label>
    </ligand>
</feature>
<dbReference type="AlphaFoldDB" id="A0AAD3SG81"/>
<keyword evidence="23" id="KW-1185">Reference proteome</keyword>
<evidence type="ECO:0000256" key="11">
    <source>
        <dbReference type="ARBA" id="ARBA00023004"/>
    </source>
</evidence>
<evidence type="ECO:0000256" key="15">
    <source>
        <dbReference type="PIRSR" id="PIRSR600823-2"/>
    </source>
</evidence>
<keyword evidence="6" id="KW-0575">Peroxidase</keyword>
<feature type="disulfide bond" evidence="18">
    <location>
        <begin position="66"/>
        <end position="71"/>
    </location>
</feature>
<evidence type="ECO:0000259" key="21">
    <source>
        <dbReference type="PROSITE" id="PS50873"/>
    </source>
</evidence>
<evidence type="ECO:0000256" key="13">
    <source>
        <dbReference type="ARBA" id="ARBA00023180"/>
    </source>
</evidence>
<dbReference type="Gene3D" id="1.10.287.1490">
    <property type="match status" value="1"/>
</dbReference>
<protein>
    <recommendedName>
        <fullName evidence="5">peroxidase</fullName>
        <ecNumber evidence="5">1.11.1.7</ecNumber>
    </recommendedName>
</protein>
<dbReference type="PROSITE" id="PS50873">
    <property type="entry name" value="PEROXIDASE_4"/>
    <property type="match status" value="1"/>
</dbReference>
<dbReference type="FunFam" id="1.10.520.10:FF:000001">
    <property type="entry name" value="Peroxidase"/>
    <property type="match status" value="1"/>
</dbReference>
<dbReference type="Pfam" id="PF05701">
    <property type="entry name" value="WEMBL"/>
    <property type="match status" value="2"/>
</dbReference>
<feature type="chain" id="PRO_5041998651" description="peroxidase" evidence="20">
    <location>
        <begin position="23"/>
        <end position="912"/>
    </location>
</feature>
<feature type="binding site" evidence="16">
    <location>
        <position position="192"/>
    </location>
    <ligand>
        <name>Ca(2+)</name>
        <dbReference type="ChEBI" id="CHEBI:29108"/>
        <label>2</label>
    </ligand>
</feature>
<keyword evidence="9 16" id="KW-0106">Calcium</keyword>
<evidence type="ECO:0000256" key="12">
    <source>
        <dbReference type="ARBA" id="ARBA00023157"/>
    </source>
</evidence>
<evidence type="ECO:0000256" key="4">
    <source>
        <dbReference type="ARBA" id="ARBA00006873"/>
    </source>
</evidence>
<gene>
    <name evidence="22" type="ORF">Nepgr_011848</name>
</gene>
<dbReference type="PANTHER" id="PTHR31388">
    <property type="entry name" value="PEROXIDASE 72-RELATED"/>
    <property type="match status" value="1"/>
</dbReference>
<dbReference type="Pfam" id="PF00141">
    <property type="entry name" value="peroxidase"/>
    <property type="match status" value="1"/>
</dbReference>
<feature type="disulfide bond" evidence="18">
    <location>
        <begin position="33"/>
        <end position="113"/>
    </location>
</feature>
<proteinExistence type="inferred from homology"/>
<reference evidence="22" key="1">
    <citation type="submission" date="2023-05" db="EMBL/GenBank/DDBJ databases">
        <title>Nepenthes gracilis genome sequencing.</title>
        <authorList>
            <person name="Fukushima K."/>
        </authorList>
    </citation>
    <scope>NUCLEOTIDE SEQUENCE</scope>
    <source>
        <strain evidence="22">SING2019-196</strain>
    </source>
</reference>
<accession>A0AAD3SG81</accession>
<comment type="similarity">
    <text evidence="3">Belongs to the WEB family.</text>
</comment>
<keyword evidence="13" id="KW-0325">Glycoprotein</keyword>
<feature type="signal peptide" evidence="20">
    <location>
        <begin position="1"/>
        <end position="22"/>
    </location>
</feature>
<dbReference type="InterPro" id="IPR008545">
    <property type="entry name" value="Web"/>
</dbReference>
<sequence length="912" mass="99527">MATLSFLPLCLVWLVLLGAASAQLSSTYYDSSCPKALSTIESGVKSAIQKETRMGASLLRLHFHDCFVNGCDGSVLLDDTTNFTGEKTAAPNLNSLRGFDVIDTIKASVESVCPGIVSCADILAVVARDSVVTLGGPSWTVLLGRRDSTTASLSEANADIPAPTLDLSGLISSFSNKGLTEDEMVALSGAHTIGLARCTTFRSRIYNETNIDSSYAASLKKICPTSGDGNNTAPLDTTSPYTFDNAYFKDLINLKGLLHSDQQLYNNGSADSQVSKYSSSPSTFSTDFANAIIKMGNLSPLTGTEGQIRTNCRKVPNKRARSRFLLPISMAETLVSGEEICGSKSKLDPEEGEGGAVVKEEEHGGFRAEVDTSAPFESVKEAVSRFGGLGFWKPNPNKIFEAQQLHEGKEIDIAKVEEQAAELEKELIMKEKDTLDVLKELEATKTIVEELKSKLQREEFSSQPNVDVNPNCKEATLIEDVHEGNNPNVGETCQEVAANLSSCPSSAPGLILLELKQAKLNLSRTTNNLAEIRASVESYNRKIEKERIALEKTRERLTSSTSKIASLEEELNRTRSKLQSVKDMVAKDGSRDISAEIQRLTSEAEQCKRMGEAAKSEVIRVMSEIEQTKTKIRTAEIRMVAAKKMKGAARAAEAVALAEIKAIEKSVISISSEASEQNSDAVTLTFEEYTSLASTARDAEEASKIKVIDAMLRVDEASLSQLDILKRVEETMEEIKISKKALEEALSRVEAATTAKLAVEEALRKWRSDHEQKRRSVYGSTKFKNSCPSHNRRVSRMLDVNGVNLINDASAAPTLTPTLSIGQILSRKLLVTEEFEGGKNSVKRKVSLGQMLGRQNGGDLLSSSSWRLERENGSKKFPAKRKKFGFARFSLLLAKQDKKKKKPTPVSRGIRC</sequence>
<comment type="caution">
    <text evidence="22">The sequence shown here is derived from an EMBL/GenBank/DDBJ whole genome shotgun (WGS) entry which is preliminary data.</text>
</comment>
<evidence type="ECO:0000256" key="1">
    <source>
        <dbReference type="ARBA" id="ARBA00000189"/>
    </source>
</evidence>
<keyword evidence="19" id="KW-0175">Coiled coil</keyword>
<feature type="binding site" evidence="16">
    <location>
        <position position="236"/>
    </location>
    <ligand>
        <name>Ca(2+)</name>
        <dbReference type="ChEBI" id="CHEBI:29108"/>
        <label>2</label>
    </ligand>
</feature>
<dbReference type="Proteomes" id="UP001279734">
    <property type="component" value="Unassembled WGS sequence"/>
</dbReference>
<feature type="coiled-coil region" evidence="19">
    <location>
        <begin position="725"/>
        <end position="752"/>
    </location>
</feature>
<feature type="binding site" evidence="16">
    <location>
        <position position="86"/>
    </location>
    <ligand>
        <name>Ca(2+)</name>
        <dbReference type="ChEBI" id="CHEBI:29108"/>
        <label>1</label>
    </ligand>
</feature>
<dbReference type="GO" id="GO:0046872">
    <property type="term" value="F:metal ion binding"/>
    <property type="evidence" value="ECO:0007669"/>
    <property type="project" value="UniProtKB-KW"/>
</dbReference>
<evidence type="ECO:0000256" key="20">
    <source>
        <dbReference type="SAM" id="SignalP"/>
    </source>
</evidence>
<feature type="binding site" description="axial binding residue" evidence="16">
    <location>
        <position position="191"/>
    </location>
    <ligand>
        <name>heme b</name>
        <dbReference type="ChEBI" id="CHEBI:60344"/>
    </ligand>
    <ligandPart>
        <name>Fe</name>
        <dbReference type="ChEBI" id="CHEBI:18248"/>
    </ligandPart>
</feature>